<name>A0A4R2GE63_9BACT</name>
<proteinExistence type="predicted"/>
<dbReference type="NCBIfam" id="TIGR00229">
    <property type="entry name" value="sensory_box"/>
    <property type="match status" value="1"/>
</dbReference>
<accession>A0A4R2GE63</accession>
<dbReference type="InterPro" id="IPR000014">
    <property type="entry name" value="PAS"/>
</dbReference>
<reference evidence="2 3" key="1">
    <citation type="submission" date="2019-03" db="EMBL/GenBank/DDBJ databases">
        <title>Genomic Encyclopedia of Type Strains, Phase IV (KMG-IV): sequencing the most valuable type-strain genomes for metagenomic binning, comparative biology and taxonomic classification.</title>
        <authorList>
            <person name="Goeker M."/>
        </authorList>
    </citation>
    <scope>NUCLEOTIDE SEQUENCE [LARGE SCALE GENOMIC DNA]</scope>
    <source>
        <strain evidence="2 3">DSM 24179</strain>
    </source>
</reference>
<dbReference type="RefSeq" id="WP_165921902.1">
    <property type="nucleotide sequence ID" value="NZ_SLWK01000014.1"/>
</dbReference>
<dbReference type="InterPro" id="IPR035965">
    <property type="entry name" value="PAS-like_dom_sf"/>
</dbReference>
<dbReference type="CDD" id="cd00130">
    <property type="entry name" value="PAS"/>
    <property type="match status" value="1"/>
</dbReference>
<dbReference type="AlphaFoldDB" id="A0A4R2GE63"/>
<evidence type="ECO:0000313" key="2">
    <source>
        <dbReference type="EMBL" id="TCO06032.1"/>
    </source>
</evidence>
<evidence type="ECO:0000313" key="3">
    <source>
        <dbReference type="Proteomes" id="UP000295221"/>
    </source>
</evidence>
<keyword evidence="3" id="KW-1185">Reference proteome</keyword>
<evidence type="ECO:0000259" key="1">
    <source>
        <dbReference type="Pfam" id="PF13426"/>
    </source>
</evidence>
<sequence length="188" mass="22060">MSNNLLDMMCLDIYLSGFGQKEHKKINEPIVNPRNIPPLMCWEFFYPSHLLRIKKLKMEKDIGALRVLAKEFRWELDLHDILSRNPYDALVITQSDKKILWVNDGFSEMTGYAKSEAIKQTPTFLQGELTSEKAKIKIKNQVSQQIPFKEELINYRKDKTTYKCEINVFPLKGKNCVHFLALEREISY</sequence>
<gene>
    <name evidence="2" type="ORF">EV194_11411</name>
</gene>
<dbReference type="Pfam" id="PF13426">
    <property type="entry name" value="PAS_9"/>
    <property type="match status" value="1"/>
</dbReference>
<feature type="domain" description="PAS" evidence="1">
    <location>
        <begin position="88"/>
        <end position="186"/>
    </location>
</feature>
<dbReference type="SUPFAM" id="SSF55785">
    <property type="entry name" value="PYP-like sensor domain (PAS domain)"/>
    <property type="match status" value="1"/>
</dbReference>
<comment type="caution">
    <text evidence="2">The sequence shown here is derived from an EMBL/GenBank/DDBJ whole genome shotgun (WGS) entry which is preliminary data.</text>
</comment>
<protein>
    <submittedName>
        <fullName evidence="2">PAS domain S-box-containing protein</fullName>
    </submittedName>
</protein>
<dbReference type="Gene3D" id="3.30.450.20">
    <property type="entry name" value="PAS domain"/>
    <property type="match status" value="1"/>
</dbReference>
<organism evidence="2 3">
    <name type="scientific">Natronoflexus pectinivorans</name>
    <dbReference type="NCBI Taxonomy" id="682526"/>
    <lineage>
        <taxon>Bacteria</taxon>
        <taxon>Pseudomonadati</taxon>
        <taxon>Bacteroidota</taxon>
        <taxon>Bacteroidia</taxon>
        <taxon>Marinilabiliales</taxon>
        <taxon>Marinilabiliaceae</taxon>
        <taxon>Natronoflexus</taxon>
    </lineage>
</organism>
<dbReference type="EMBL" id="SLWK01000014">
    <property type="protein sequence ID" value="TCO06032.1"/>
    <property type="molecule type" value="Genomic_DNA"/>
</dbReference>
<dbReference type="Proteomes" id="UP000295221">
    <property type="component" value="Unassembled WGS sequence"/>
</dbReference>